<dbReference type="PANTHER" id="PTHR33057">
    <property type="entry name" value="TRANSCRIPTION REPRESSOR OFP7-RELATED"/>
    <property type="match status" value="1"/>
</dbReference>
<dbReference type="Pfam" id="PF04844">
    <property type="entry name" value="Ovate"/>
    <property type="match status" value="1"/>
</dbReference>
<comment type="subcellular location">
    <subcellularLocation>
        <location evidence="1 6">Nucleus</location>
    </subcellularLocation>
</comment>
<dbReference type="PANTHER" id="PTHR33057:SF26">
    <property type="entry name" value="TRANSCRIPTION REPRESSOR OFP13"/>
    <property type="match status" value="1"/>
</dbReference>
<dbReference type="FunCoup" id="A0A6I9QJG6">
    <property type="interactions" value="1687"/>
</dbReference>
<dbReference type="OrthoDB" id="689823at2759"/>
<proteinExistence type="predicted"/>
<dbReference type="InParanoid" id="A0A6I9QJG6"/>
<evidence type="ECO:0000313" key="8">
    <source>
        <dbReference type="Proteomes" id="UP000504607"/>
    </source>
</evidence>
<reference evidence="9" key="1">
    <citation type="submission" date="2025-08" db="UniProtKB">
        <authorList>
            <consortium name="RefSeq"/>
        </authorList>
    </citation>
    <scope>IDENTIFICATION</scope>
</reference>
<keyword evidence="3 6" id="KW-0805">Transcription regulation</keyword>
<dbReference type="NCBIfam" id="TIGR01568">
    <property type="entry name" value="A_thal_3678"/>
    <property type="match status" value="1"/>
</dbReference>
<evidence type="ECO:0000256" key="1">
    <source>
        <dbReference type="ARBA" id="ARBA00004123"/>
    </source>
</evidence>
<evidence type="ECO:0000259" key="7">
    <source>
        <dbReference type="PROSITE" id="PS51754"/>
    </source>
</evidence>
<dbReference type="GO" id="GO:0045892">
    <property type="term" value="P:negative regulation of DNA-templated transcription"/>
    <property type="evidence" value="ECO:0007669"/>
    <property type="project" value="UniProtKB-UniRule"/>
</dbReference>
<accession>A0A6I9QJG6</accession>
<keyword evidence="2 6" id="KW-0678">Repressor</keyword>
<dbReference type="RefSeq" id="XP_010910463.1">
    <property type="nucleotide sequence ID" value="XM_010912161.2"/>
</dbReference>
<evidence type="ECO:0000256" key="4">
    <source>
        <dbReference type="ARBA" id="ARBA00023163"/>
    </source>
</evidence>
<dbReference type="InterPro" id="IPR006458">
    <property type="entry name" value="Ovate_C"/>
</dbReference>
<keyword evidence="4 6" id="KW-0804">Transcription</keyword>
<feature type="domain" description="OVATE" evidence="7">
    <location>
        <begin position="135"/>
        <end position="194"/>
    </location>
</feature>
<protein>
    <recommendedName>
        <fullName evidence="6">Transcription repressor</fullName>
    </recommendedName>
    <alternativeName>
        <fullName evidence="6">Ovate family protein</fullName>
    </alternativeName>
</protein>
<evidence type="ECO:0000256" key="6">
    <source>
        <dbReference type="RuleBase" id="RU367028"/>
    </source>
</evidence>
<keyword evidence="5 6" id="KW-0539">Nucleus</keyword>
<sequence length="218" mass="23689">MGRKLGLTSLFYKIRDTKPSPSSLSSSPGSSWAWPSCKQPRTLSFRAAGDGDGNAVYKTVSSAHFDSSESCFTNLSAMESESFSTASEASGGETVEAVIRGLRSDRLFFKPGSTSSILEEAVVAEGVRFEGGFAMAMDSKDPYWDFKVSMEEMVAAHGVKDWGWLEEMLGWYLRVNGTWTHGFIVRAFVDLLVGLASPSPCSSVTFQVKEQEEGNGLC</sequence>
<dbReference type="InterPro" id="IPR038933">
    <property type="entry name" value="Ovate"/>
</dbReference>
<dbReference type="AlphaFoldDB" id="A0A6I9QJG6"/>
<organism evidence="8 9">
    <name type="scientific">Elaeis guineensis var. tenera</name>
    <name type="common">Oil palm</name>
    <dbReference type="NCBI Taxonomy" id="51953"/>
    <lineage>
        <taxon>Eukaryota</taxon>
        <taxon>Viridiplantae</taxon>
        <taxon>Streptophyta</taxon>
        <taxon>Embryophyta</taxon>
        <taxon>Tracheophyta</taxon>
        <taxon>Spermatophyta</taxon>
        <taxon>Magnoliopsida</taxon>
        <taxon>Liliopsida</taxon>
        <taxon>Arecaceae</taxon>
        <taxon>Arecoideae</taxon>
        <taxon>Cocoseae</taxon>
        <taxon>Elaeidinae</taxon>
        <taxon>Elaeis</taxon>
    </lineage>
</organism>
<keyword evidence="8" id="KW-1185">Reference proteome</keyword>
<evidence type="ECO:0000256" key="5">
    <source>
        <dbReference type="ARBA" id="ARBA00023242"/>
    </source>
</evidence>
<evidence type="ECO:0000256" key="2">
    <source>
        <dbReference type="ARBA" id="ARBA00022491"/>
    </source>
</evidence>
<dbReference type="GO" id="GO:0005634">
    <property type="term" value="C:nucleus"/>
    <property type="evidence" value="ECO:0007669"/>
    <property type="project" value="UniProtKB-SubCell"/>
</dbReference>
<gene>
    <name evidence="9" type="primary">LOC105036391</name>
</gene>
<name>A0A6I9QJG6_ELAGV</name>
<evidence type="ECO:0000313" key="9">
    <source>
        <dbReference type="RefSeq" id="XP_010910463.1"/>
    </source>
</evidence>
<comment type="function">
    <text evidence="6">Transcriptional repressor that regulates multiple aspects of plant growth and development.</text>
</comment>
<dbReference type="Proteomes" id="UP000504607">
    <property type="component" value="Unplaced"/>
</dbReference>
<evidence type="ECO:0000256" key="3">
    <source>
        <dbReference type="ARBA" id="ARBA00023015"/>
    </source>
</evidence>
<dbReference type="PROSITE" id="PS51754">
    <property type="entry name" value="OVATE"/>
    <property type="match status" value="1"/>
</dbReference>